<comment type="caution">
    <text evidence="1">The sequence shown here is derived from an EMBL/GenBank/DDBJ whole genome shotgun (WGS) entry which is preliminary data.</text>
</comment>
<evidence type="ECO:0000313" key="1">
    <source>
        <dbReference type="EMBL" id="KAF5805240.1"/>
    </source>
</evidence>
<protein>
    <submittedName>
        <fullName evidence="1">Uncharacterized protein</fullName>
    </submittedName>
</protein>
<organism evidence="1 2">
    <name type="scientific">Helianthus annuus</name>
    <name type="common">Common sunflower</name>
    <dbReference type="NCBI Taxonomy" id="4232"/>
    <lineage>
        <taxon>Eukaryota</taxon>
        <taxon>Viridiplantae</taxon>
        <taxon>Streptophyta</taxon>
        <taxon>Embryophyta</taxon>
        <taxon>Tracheophyta</taxon>
        <taxon>Spermatophyta</taxon>
        <taxon>Magnoliopsida</taxon>
        <taxon>eudicotyledons</taxon>
        <taxon>Gunneridae</taxon>
        <taxon>Pentapetalae</taxon>
        <taxon>asterids</taxon>
        <taxon>campanulids</taxon>
        <taxon>Asterales</taxon>
        <taxon>Asteraceae</taxon>
        <taxon>Asteroideae</taxon>
        <taxon>Heliantheae alliance</taxon>
        <taxon>Heliantheae</taxon>
        <taxon>Helianthus</taxon>
    </lineage>
</organism>
<reference evidence="1" key="2">
    <citation type="submission" date="2020-06" db="EMBL/GenBank/DDBJ databases">
        <title>Helianthus annuus Genome sequencing and assembly Release 2.</title>
        <authorList>
            <person name="Gouzy J."/>
            <person name="Langlade N."/>
            <person name="Munos S."/>
        </authorList>
    </citation>
    <scope>NUCLEOTIDE SEQUENCE</scope>
    <source>
        <tissue evidence="1">Leaves</tissue>
    </source>
</reference>
<dbReference type="EMBL" id="MNCJ02000320">
    <property type="protein sequence ID" value="KAF5805240.1"/>
    <property type="molecule type" value="Genomic_DNA"/>
</dbReference>
<gene>
    <name evidence="1" type="ORF">HanXRQr2_Chr05g0206891</name>
</gene>
<sequence>MNYNPPAVTSAPICHNLGQHRSQIQVQITTVRCYGVSIFEL</sequence>
<reference evidence="1" key="1">
    <citation type="journal article" date="2017" name="Nature">
        <title>The sunflower genome provides insights into oil metabolism, flowering and Asterid evolution.</title>
        <authorList>
            <person name="Badouin H."/>
            <person name="Gouzy J."/>
            <person name="Grassa C.J."/>
            <person name="Murat F."/>
            <person name="Staton S.E."/>
            <person name="Cottret L."/>
            <person name="Lelandais-Briere C."/>
            <person name="Owens G.L."/>
            <person name="Carrere S."/>
            <person name="Mayjonade B."/>
            <person name="Legrand L."/>
            <person name="Gill N."/>
            <person name="Kane N.C."/>
            <person name="Bowers J.E."/>
            <person name="Hubner S."/>
            <person name="Bellec A."/>
            <person name="Berard A."/>
            <person name="Berges H."/>
            <person name="Blanchet N."/>
            <person name="Boniface M.C."/>
            <person name="Brunel D."/>
            <person name="Catrice O."/>
            <person name="Chaidir N."/>
            <person name="Claudel C."/>
            <person name="Donnadieu C."/>
            <person name="Faraut T."/>
            <person name="Fievet G."/>
            <person name="Helmstetter N."/>
            <person name="King M."/>
            <person name="Knapp S.J."/>
            <person name="Lai Z."/>
            <person name="Le Paslier M.C."/>
            <person name="Lippi Y."/>
            <person name="Lorenzon L."/>
            <person name="Mandel J.R."/>
            <person name="Marage G."/>
            <person name="Marchand G."/>
            <person name="Marquand E."/>
            <person name="Bret-Mestries E."/>
            <person name="Morien E."/>
            <person name="Nambeesan S."/>
            <person name="Nguyen T."/>
            <person name="Pegot-Espagnet P."/>
            <person name="Pouilly N."/>
            <person name="Raftis F."/>
            <person name="Sallet E."/>
            <person name="Schiex T."/>
            <person name="Thomas J."/>
            <person name="Vandecasteele C."/>
            <person name="Vares D."/>
            <person name="Vear F."/>
            <person name="Vautrin S."/>
            <person name="Crespi M."/>
            <person name="Mangin B."/>
            <person name="Burke J.M."/>
            <person name="Salse J."/>
            <person name="Munos S."/>
            <person name="Vincourt P."/>
            <person name="Rieseberg L.H."/>
            <person name="Langlade N.B."/>
        </authorList>
    </citation>
    <scope>NUCLEOTIDE SEQUENCE</scope>
    <source>
        <tissue evidence="1">Leaves</tissue>
    </source>
</reference>
<dbReference type="Gramene" id="mRNA:HanXRQr2_Chr05g0206891">
    <property type="protein sequence ID" value="mRNA:HanXRQr2_Chr05g0206891"/>
    <property type="gene ID" value="HanXRQr2_Chr05g0206891"/>
</dbReference>
<proteinExistence type="predicted"/>
<evidence type="ECO:0000313" key="2">
    <source>
        <dbReference type="Proteomes" id="UP000215914"/>
    </source>
</evidence>
<dbReference type="Proteomes" id="UP000215914">
    <property type="component" value="Unassembled WGS sequence"/>
</dbReference>
<keyword evidence="2" id="KW-1185">Reference proteome</keyword>
<name>A0A9K3J015_HELAN</name>
<dbReference type="AlphaFoldDB" id="A0A9K3J015"/>
<accession>A0A9K3J015</accession>